<evidence type="ECO:0000256" key="1">
    <source>
        <dbReference type="SAM" id="MobiDB-lite"/>
    </source>
</evidence>
<gene>
    <name evidence="2" type="ORF">EFL26_05610</name>
</gene>
<dbReference type="OrthoDB" id="3790454at2"/>
<name>A0A3N0GVQ2_9ACTN</name>
<accession>A0A3N0GVQ2</accession>
<protein>
    <submittedName>
        <fullName evidence="2">Uncharacterized protein</fullName>
    </submittedName>
</protein>
<feature type="compositionally biased region" description="Basic and acidic residues" evidence="1">
    <location>
        <begin position="39"/>
        <end position="83"/>
    </location>
</feature>
<dbReference type="RefSeq" id="WP_123221924.1">
    <property type="nucleotide sequence ID" value="NZ_RJSF01000011.1"/>
</dbReference>
<dbReference type="AlphaFoldDB" id="A0A3N0GVQ2"/>
<reference evidence="2 3" key="1">
    <citation type="submission" date="2018-11" db="EMBL/GenBank/DDBJ databases">
        <authorList>
            <person name="Li F."/>
        </authorList>
    </citation>
    <scope>NUCLEOTIDE SEQUENCE [LARGE SCALE GENOMIC DNA]</scope>
    <source>
        <strain evidence="2 3">Gsoil 818</strain>
    </source>
</reference>
<comment type="caution">
    <text evidence="2">The sequence shown here is derived from an EMBL/GenBank/DDBJ whole genome shotgun (WGS) entry which is preliminary data.</text>
</comment>
<keyword evidence="3" id="KW-1185">Reference proteome</keyword>
<evidence type="ECO:0000313" key="2">
    <source>
        <dbReference type="EMBL" id="RNM16236.1"/>
    </source>
</evidence>
<organism evidence="2 3">
    <name type="scientific">Nocardioides pocheonensis</name>
    <dbReference type="NCBI Taxonomy" id="661485"/>
    <lineage>
        <taxon>Bacteria</taxon>
        <taxon>Bacillati</taxon>
        <taxon>Actinomycetota</taxon>
        <taxon>Actinomycetes</taxon>
        <taxon>Propionibacteriales</taxon>
        <taxon>Nocardioidaceae</taxon>
        <taxon>Nocardioides</taxon>
    </lineage>
</organism>
<dbReference type="Proteomes" id="UP000279994">
    <property type="component" value="Unassembled WGS sequence"/>
</dbReference>
<proteinExistence type="predicted"/>
<sequence length="110" mass="12100">MAESANDPVGRDADRSGTILDEGGIDTDARAGRSLGIDPSREPDEQTKQQIEEERASRLDPDNRPDGAEVDNTERTFDHDRGQFTDSPDYDGSEPPRFSDPEDPNNPDNA</sequence>
<feature type="compositionally biased region" description="Acidic residues" evidence="1">
    <location>
        <begin position="101"/>
        <end position="110"/>
    </location>
</feature>
<dbReference type="EMBL" id="RJSF01000011">
    <property type="protein sequence ID" value="RNM16236.1"/>
    <property type="molecule type" value="Genomic_DNA"/>
</dbReference>
<feature type="region of interest" description="Disordered" evidence="1">
    <location>
        <begin position="1"/>
        <end position="110"/>
    </location>
</feature>
<evidence type="ECO:0000313" key="3">
    <source>
        <dbReference type="Proteomes" id="UP000279994"/>
    </source>
</evidence>